<reference evidence="2" key="1">
    <citation type="journal article" date="2014" name="Int. J. Syst. Evol. Microbiol.">
        <title>Complete genome sequence of Corynebacterium casei LMG S-19264T (=DSM 44701T), isolated from a smear-ripened cheese.</title>
        <authorList>
            <consortium name="US DOE Joint Genome Institute (JGI-PGF)"/>
            <person name="Walter F."/>
            <person name="Albersmeier A."/>
            <person name="Kalinowski J."/>
            <person name="Ruckert C."/>
        </authorList>
    </citation>
    <scope>NUCLEOTIDE SEQUENCE</scope>
    <source>
        <strain evidence="2">JCM 14359</strain>
    </source>
</reference>
<accession>A0A830ESC6</accession>
<dbReference type="Pfam" id="PF13474">
    <property type="entry name" value="SnoaL_3"/>
    <property type="match status" value="1"/>
</dbReference>
<dbReference type="EMBL" id="BMOC01000016">
    <property type="protein sequence ID" value="GGJ12995.1"/>
    <property type="molecule type" value="Genomic_DNA"/>
</dbReference>
<gene>
    <name evidence="2" type="ORF">GCM10008995_23530</name>
</gene>
<dbReference type="SUPFAM" id="SSF54427">
    <property type="entry name" value="NTF2-like"/>
    <property type="match status" value="1"/>
</dbReference>
<proteinExistence type="predicted"/>
<organism evidence="2 3">
    <name type="scientific">Halobellus salinus</name>
    <dbReference type="NCBI Taxonomy" id="931585"/>
    <lineage>
        <taxon>Archaea</taxon>
        <taxon>Methanobacteriati</taxon>
        <taxon>Methanobacteriota</taxon>
        <taxon>Stenosarchaea group</taxon>
        <taxon>Halobacteria</taxon>
        <taxon>Halobacteriales</taxon>
        <taxon>Haloferacaceae</taxon>
        <taxon>Halobellus</taxon>
    </lineage>
</organism>
<evidence type="ECO:0000313" key="3">
    <source>
        <dbReference type="Proteomes" id="UP000653099"/>
    </source>
</evidence>
<dbReference type="InterPro" id="IPR037401">
    <property type="entry name" value="SnoaL-like"/>
</dbReference>
<keyword evidence="3" id="KW-1185">Reference proteome</keyword>
<feature type="domain" description="SnoaL-like" evidence="1">
    <location>
        <begin position="5"/>
        <end position="109"/>
    </location>
</feature>
<name>A0A830ESC6_9EURY</name>
<sequence length="125" mass="14047">MDAEARIREYYDALEAGAPLGRFLADSSDVVKFGISERLVGGDAVRQGLREQTQRTADWDVDSRALRVIGRDCHAWFSDKIVLSWRDVESGTRHTFETRWSGALEARDDSKPVFVGMHVSTATPF</sequence>
<dbReference type="Proteomes" id="UP000653099">
    <property type="component" value="Unassembled WGS sequence"/>
</dbReference>
<comment type="caution">
    <text evidence="2">The sequence shown here is derived from an EMBL/GenBank/DDBJ whole genome shotgun (WGS) entry which is preliminary data.</text>
</comment>
<dbReference type="AlphaFoldDB" id="A0A830ESC6"/>
<dbReference type="Gene3D" id="3.10.450.50">
    <property type="match status" value="1"/>
</dbReference>
<reference evidence="2" key="2">
    <citation type="submission" date="2020-09" db="EMBL/GenBank/DDBJ databases">
        <authorList>
            <person name="Sun Q."/>
            <person name="Ohkuma M."/>
        </authorList>
    </citation>
    <scope>NUCLEOTIDE SEQUENCE</scope>
    <source>
        <strain evidence="2">JCM 14359</strain>
    </source>
</reference>
<protein>
    <recommendedName>
        <fullName evidence="1">SnoaL-like domain-containing protein</fullName>
    </recommendedName>
</protein>
<evidence type="ECO:0000313" key="2">
    <source>
        <dbReference type="EMBL" id="GGJ12995.1"/>
    </source>
</evidence>
<dbReference type="RefSeq" id="WP_188787652.1">
    <property type="nucleotide sequence ID" value="NZ_BMOC01000016.1"/>
</dbReference>
<evidence type="ECO:0000259" key="1">
    <source>
        <dbReference type="Pfam" id="PF13474"/>
    </source>
</evidence>
<dbReference type="InterPro" id="IPR032710">
    <property type="entry name" value="NTF2-like_dom_sf"/>
</dbReference>
<dbReference type="OrthoDB" id="224281at2157"/>